<protein>
    <submittedName>
        <fullName evidence="2">Uncharacterized protein</fullName>
    </submittedName>
</protein>
<keyword evidence="3" id="KW-1185">Reference proteome</keyword>
<dbReference type="EMBL" id="JADBGQ010000005">
    <property type="protein sequence ID" value="KAG5396915.1"/>
    <property type="molecule type" value="Genomic_DNA"/>
</dbReference>
<feature type="compositionally biased region" description="Polar residues" evidence="1">
    <location>
        <begin position="25"/>
        <end position="35"/>
    </location>
</feature>
<feature type="compositionally biased region" description="Basic and acidic residues" evidence="1">
    <location>
        <begin position="89"/>
        <end position="98"/>
    </location>
</feature>
<evidence type="ECO:0000313" key="3">
    <source>
        <dbReference type="Proteomes" id="UP000823674"/>
    </source>
</evidence>
<evidence type="ECO:0000313" key="2">
    <source>
        <dbReference type="EMBL" id="KAG5396915.1"/>
    </source>
</evidence>
<feature type="non-terminal residue" evidence="2">
    <location>
        <position position="1"/>
    </location>
</feature>
<sequence>YKADIISCSLCNTPAQAQVEKAQQRETLSNPNPNNYKRRCLSTAEPSETHQAKPCETQELPPPPARRGSAAVDHRPRSPSRRSRVPSRRLLDSVELPRARSGTETAALAVLDPDRQPTKIDEMLIMIENLVDLGKERTGGEYGKRGGRSVQNGRVKIEAPLSHHKPTKRSPARHESCRRHQHAEEAPPSTTVRAAQVADRGCQAASFSILWSVTACTSESQIRNRNCYLAVLDPVRQPIKVRTCL</sequence>
<accession>A0ABQ7MDU9</accession>
<name>A0ABQ7MDU9_BRACM</name>
<dbReference type="Proteomes" id="UP000823674">
    <property type="component" value="Chromosome A05"/>
</dbReference>
<organism evidence="2 3">
    <name type="scientific">Brassica rapa subsp. trilocularis</name>
    <dbReference type="NCBI Taxonomy" id="1813537"/>
    <lineage>
        <taxon>Eukaryota</taxon>
        <taxon>Viridiplantae</taxon>
        <taxon>Streptophyta</taxon>
        <taxon>Embryophyta</taxon>
        <taxon>Tracheophyta</taxon>
        <taxon>Spermatophyta</taxon>
        <taxon>Magnoliopsida</taxon>
        <taxon>eudicotyledons</taxon>
        <taxon>Gunneridae</taxon>
        <taxon>Pentapetalae</taxon>
        <taxon>rosids</taxon>
        <taxon>malvids</taxon>
        <taxon>Brassicales</taxon>
        <taxon>Brassicaceae</taxon>
        <taxon>Brassiceae</taxon>
        <taxon>Brassica</taxon>
    </lineage>
</organism>
<evidence type="ECO:0000256" key="1">
    <source>
        <dbReference type="SAM" id="MobiDB-lite"/>
    </source>
</evidence>
<feature type="region of interest" description="Disordered" evidence="1">
    <location>
        <begin position="160"/>
        <end position="191"/>
    </location>
</feature>
<comment type="caution">
    <text evidence="2">The sequence shown here is derived from an EMBL/GenBank/DDBJ whole genome shotgun (WGS) entry which is preliminary data.</text>
</comment>
<feature type="compositionally biased region" description="Basic residues" evidence="1">
    <location>
        <begin position="162"/>
        <end position="181"/>
    </location>
</feature>
<feature type="region of interest" description="Disordered" evidence="1">
    <location>
        <begin position="21"/>
        <end position="99"/>
    </location>
</feature>
<reference evidence="2 3" key="1">
    <citation type="submission" date="2021-03" db="EMBL/GenBank/DDBJ databases">
        <authorList>
            <person name="King G.J."/>
            <person name="Bancroft I."/>
            <person name="Baten A."/>
            <person name="Bloomfield J."/>
            <person name="Borpatragohain P."/>
            <person name="He Z."/>
            <person name="Irish N."/>
            <person name="Irwin J."/>
            <person name="Liu K."/>
            <person name="Mauleon R.P."/>
            <person name="Moore J."/>
            <person name="Morris R."/>
            <person name="Ostergaard L."/>
            <person name="Wang B."/>
            <person name="Wells R."/>
        </authorList>
    </citation>
    <scope>NUCLEOTIDE SEQUENCE [LARGE SCALE GENOMIC DNA]</scope>
    <source>
        <strain evidence="2">R-o-18</strain>
        <tissue evidence="2">Leaf</tissue>
    </source>
</reference>
<feature type="compositionally biased region" description="Basic residues" evidence="1">
    <location>
        <begin position="77"/>
        <end position="87"/>
    </location>
</feature>
<proteinExistence type="predicted"/>
<gene>
    <name evidence="2" type="primary">A05g502930.1_BraROA</name>
    <name evidence="2" type="ORF">IGI04_018729</name>
</gene>